<proteinExistence type="predicted"/>
<accession>A0ACC1XHK4</accession>
<sequence>MLSKTLHHSLVFCYCFLLITMIVFIPHGTVARKLAADHQKNANGGDNGQSKSGVSGSHSPSGPSATTQLSPPTLTTHRAVENCGRSKVNRNCLPSSNPGSAYNRSSRSP</sequence>
<name>A0ACC1XHK4_MELAZ</name>
<dbReference type="EMBL" id="CM051402">
    <property type="protein sequence ID" value="KAJ4710611.1"/>
    <property type="molecule type" value="Genomic_DNA"/>
</dbReference>
<comment type="caution">
    <text evidence="1">The sequence shown here is derived from an EMBL/GenBank/DDBJ whole genome shotgun (WGS) entry which is preliminary data.</text>
</comment>
<evidence type="ECO:0000313" key="1">
    <source>
        <dbReference type="EMBL" id="KAJ4710611.1"/>
    </source>
</evidence>
<protein>
    <submittedName>
        <fullName evidence="1">Uncharacterized protein</fullName>
    </submittedName>
</protein>
<evidence type="ECO:0000313" key="2">
    <source>
        <dbReference type="Proteomes" id="UP001164539"/>
    </source>
</evidence>
<organism evidence="1 2">
    <name type="scientific">Melia azedarach</name>
    <name type="common">Chinaberry tree</name>
    <dbReference type="NCBI Taxonomy" id="155640"/>
    <lineage>
        <taxon>Eukaryota</taxon>
        <taxon>Viridiplantae</taxon>
        <taxon>Streptophyta</taxon>
        <taxon>Embryophyta</taxon>
        <taxon>Tracheophyta</taxon>
        <taxon>Spermatophyta</taxon>
        <taxon>Magnoliopsida</taxon>
        <taxon>eudicotyledons</taxon>
        <taxon>Gunneridae</taxon>
        <taxon>Pentapetalae</taxon>
        <taxon>rosids</taxon>
        <taxon>malvids</taxon>
        <taxon>Sapindales</taxon>
        <taxon>Meliaceae</taxon>
        <taxon>Melia</taxon>
    </lineage>
</organism>
<gene>
    <name evidence="1" type="ORF">OWV82_016775</name>
</gene>
<reference evidence="1 2" key="1">
    <citation type="journal article" date="2023" name="Science">
        <title>Complex scaffold remodeling in plant triterpene biosynthesis.</title>
        <authorList>
            <person name="De La Pena R."/>
            <person name="Hodgson H."/>
            <person name="Liu J.C."/>
            <person name="Stephenson M.J."/>
            <person name="Martin A.C."/>
            <person name="Owen C."/>
            <person name="Harkess A."/>
            <person name="Leebens-Mack J."/>
            <person name="Jimenez L.E."/>
            <person name="Osbourn A."/>
            <person name="Sattely E.S."/>
        </authorList>
    </citation>
    <scope>NUCLEOTIDE SEQUENCE [LARGE SCALE GENOMIC DNA]</scope>
    <source>
        <strain evidence="2">cv. JPN11</strain>
        <tissue evidence="1">Leaf</tissue>
    </source>
</reference>
<keyword evidence="2" id="KW-1185">Reference proteome</keyword>
<dbReference type="Proteomes" id="UP001164539">
    <property type="component" value="Chromosome 9"/>
</dbReference>